<evidence type="ECO:0000313" key="5">
    <source>
        <dbReference type="Proteomes" id="UP000325395"/>
    </source>
</evidence>
<gene>
    <name evidence="4" type="ORF">BDV36DRAFT_293888</name>
</gene>
<evidence type="ECO:0000313" key="4">
    <source>
        <dbReference type="EMBL" id="KAE8419771.1"/>
    </source>
</evidence>
<sequence>MESQPGVIPSISYAELLHDDPDTRYAATIQLIQALKANGTCRIRDHGISQDIIDNCFEKSGDFFERTLQEKAADCSNSGATAKSRFVPFASEKIRGEAHRSEAVELQYGVYESAGNWSQQGRRLADASRPFHELPRSLSTIHSKQNSFFAPYHYRFEDDQEDNNPLRVPPHIDPTTMLFCFQDSYAGLEVADLSNKSGKLSTTAIEKTAIFTPTNPQPSEFVLLAGHVLRRLVNGVKHSVHLVKRPVGTSGYHLNYWIIPDLNTDCDFADKKEDVTGYLARVFPAALQNTVQV</sequence>
<dbReference type="InterPro" id="IPR044861">
    <property type="entry name" value="IPNS-like_FE2OG_OXY"/>
</dbReference>
<comment type="similarity">
    <text evidence="1">Belongs to the iron/ascorbate-dependent oxidoreductase family.</text>
</comment>
<dbReference type="Pfam" id="PF03171">
    <property type="entry name" value="2OG-FeII_Oxy"/>
    <property type="match status" value="1"/>
</dbReference>
<dbReference type="InterPro" id="IPR050231">
    <property type="entry name" value="Iron_ascorbate_oxido_reductase"/>
</dbReference>
<proteinExistence type="inferred from homology"/>
<dbReference type="EMBL" id="ML735714">
    <property type="protein sequence ID" value="KAE8419771.1"/>
    <property type="molecule type" value="Genomic_DNA"/>
</dbReference>
<keyword evidence="5" id="KW-1185">Reference proteome</keyword>
<protein>
    <submittedName>
        <fullName evidence="4">Clavaminate synthase-like protein</fullName>
    </submittedName>
</protein>
<dbReference type="Pfam" id="PF14226">
    <property type="entry name" value="DIOX_N"/>
    <property type="match status" value="1"/>
</dbReference>
<dbReference type="Gene3D" id="2.60.120.330">
    <property type="entry name" value="B-lactam Antibiotic, Isopenicillin N Synthase, Chain"/>
    <property type="match status" value="1"/>
</dbReference>
<dbReference type="Proteomes" id="UP000325395">
    <property type="component" value="Unassembled WGS sequence"/>
</dbReference>
<name>A0ABQ6WRM3_9EURO</name>
<dbReference type="InterPro" id="IPR026992">
    <property type="entry name" value="DIOX_N"/>
</dbReference>
<organism evidence="4 5">
    <name type="scientific">Aspergillus pseudocaelatus</name>
    <dbReference type="NCBI Taxonomy" id="1825620"/>
    <lineage>
        <taxon>Eukaryota</taxon>
        <taxon>Fungi</taxon>
        <taxon>Dikarya</taxon>
        <taxon>Ascomycota</taxon>
        <taxon>Pezizomycotina</taxon>
        <taxon>Eurotiomycetes</taxon>
        <taxon>Eurotiomycetidae</taxon>
        <taxon>Eurotiales</taxon>
        <taxon>Aspergillaceae</taxon>
        <taxon>Aspergillus</taxon>
        <taxon>Aspergillus subgen. Circumdati</taxon>
    </lineage>
</organism>
<dbReference type="PANTHER" id="PTHR47990">
    <property type="entry name" value="2-OXOGLUTARATE (2OG) AND FE(II)-DEPENDENT OXYGENASE SUPERFAMILY PROTEIN-RELATED"/>
    <property type="match status" value="1"/>
</dbReference>
<dbReference type="SUPFAM" id="SSF51197">
    <property type="entry name" value="Clavaminate synthase-like"/>
    <property type="match status" value="1"/>
</dbReference>
<reference evidence="4 5" key="1">
    <citation type="submission" date="2019-04" db="EMBL/GenBank/DDBJ databases">
        <authorList>
            <consortium name="DOE Joint Genome Institute"/>
            <person name="Mondo S."/>
            <person name="Kjaerbolling I."/>
            <person name="Vesth T."/>
            <person name="Frisvad J.C."/>
            <person name="Nybo J.L."/>
            <person name="Theobald S."/>
            <person name="Kildgaard S."/>
            <person name="Isbrandt T."/>
            <person name="Kuo A."/>
            <person name="Sato A."/>
            <person name="Lyhne E.K."/>
            <person name="Kogle M.E."/>
            <person name="Wiebenga A."/>
            <person name="Kun R.S."/>
            <person name="Lubbers R.J."/>
            <person name="Makela M.R."/>
            <person name="Barry K."/>
            <person name="Chovatia M."/>
            <person name="Clum A."/>
            <person name="Daum C."/>
            <person name="Haridas S."/>
            <person name="He G."/>
            <person name="LaButti K."/>
            <person name="Lipzen A."/>
            <person name="Riley R."/>
            <person name="Salamov A."/>
            <person name="Simmons B.A."/>
            <person name="Magnuson J.K."/>
            <person name="Henrissat B."/>
            <person name="Mortensen U.H."/>
            <person name="Larsen T.O."/>
            <person name="Devries R.P."/>
            <person name="Grigoriev I.V."/>
            <person name="Machida M."/>
            <person name="Baker S.E."/>
            <person name="Andersen M.R."/>
            <person name="Cantor M.N."/>
            <person name="Hua S.X."/>
        </authorList>
    </citation>
    <scope>NUCLEOTIDE SEQUENCE [LARGE SCALE GENOMIC DNA]</scope>
    <source>
        <strain evidence="4 5">CBS 117616</strain>
    </source>
</reference>
<dbReference type="InterPro" id="IPR027443">
    <property type="entry name" value="IPNS-like_sf"/>
</dbReference>
<feature type="domain" description="Isopenicillin N synthase-like Fe(2+) 2OG dioxygenase" evidence="2">
    <location>
        <begin position="152"/>
        <end position="258"/>
    </location>
</feature>
<feature type="domain" description="Non-haem dioxygenase N-terminal" evidence="3">
    <location>
        <begin position="8"/>
        <end position="110"/>
    </location>
</feature>
<evidence type="ECO:0000259" key="2">
    <source>
        <dbReference type="Pfam" id="PF03171"/>
    </source>
</evidence>
<evidence type="ECO:0000259" key="3">
    <source>
        <dbReference type="Pfam" id="PF14226"/>
    </source>
</evidence>
<accession>A0ABQ6WRM3</accession>
<evidence type="ECO:0000256" key="1">
    <source>
        <dbReference type="ARBA" id="ARBA00008056"/>
    </source>
</evidence>